<feature type="transmembrane region" description="Helical" evidence="10">
    <location>
        <begin position="195"/>
        <end position="218"/>
    </location>
</feature>
<keyword evidence="6 10" id="KW-1133">Transmembrane helix</keyword>
<feature type="transmembrane region" description="Helical" evidence="10">
    <location>
        <begin position="315"/>
        <end position="336"/>
    </location>
</feature>
<dbReference type="EMBL" id="SMRS01000002">
    <property type="protein sequence ID" value="KAA0875822.1"/>
    <property type="molecule type" value="Genomic_DNA"/>
</dbReference>
<feature type="transmembrane region" description="Helical" evidence="10">
    <location>
        <begin position="425"/>
        <end position="444"/>
    </location>
</feature>
<accession>A0A5A9W594</accession>
<dbReference type="GO" id="GO:0005886">
    <property type="term" value="C:plasma membrane"/>
    <property type="evidence" value="ECO:0007669"/>
    <property type="project" value="UniProtKB-SubCell"/>
</dbReference>
<dbReference type="InterPro" id="IPR002528">
    <property type="entry name" value="MATE_fam"/>
</dbReference>
<evidence type="ECO:0000256" key="1">
    <source>
        <dbReference type="ARBA" id="ARBA00004429"/>
    </source>
</evidence>
<evidence type="ECO:0000256" key="7">
    <source>
        <dbReference type="ARBA" id="ARBA00023065"/>
    </source>
</evidence>
<protein>
    <recommendedName>
        <fullName evidence="9">Multidrug-efflux transporter</fullName>
    </recommendedName>
</protein>
<dbReference type="Proteomes" id="UP000325302">
    <property type="component" value="Unassembled WGS sequence"/>
</dbReference>
<reference evidence="11 12" key="1">
    <citation type="submission" date="2019-03" db="EMBL/GenBank/DDBJ databases">
        <title>Nitrincola sp. nov. isolated from an Indian soda lake.</title>
        <authorList>
            <person name="Joshi A."/>
            <person name="Thite S.V."/>
            <person name="Joseph N."/>
            <person name="Dhotre D."/>
            <person name="Moorthy M."/>
            <person name="Shouche Y.S."/>
        </authorList>
    </citation>
    <scope>NUCLEOTIDE SEQUENCE [LARGE SCALE GENOMIC DNA]</scope>
    <source>
        <strain evidence="11 12">MEB193</strain>
    </source>
</reference>
<evidence type="ECO:0000256" key="10">
    <source>
        <dbReference type="SAM" id="Phobius"/>
    </source>
</evidence>
<evidence type="ECO:0000256" key="2">
    <source>
        <dbReference type="ARBA" id="ARBA00022448"/>
    </source>
</evidence>
<keyword evidence="4" id="KW-1003">Cell membrane</keyword>
<keyword evidence="3" id="KW-0050">Antiport</keyword>
<dbReference type="OrthoDB" id="9780160at2"/>
<gene>
    <name evidence="11" type="ORF">E1H14_03815</name>
</gene>
<feature type="transmembrane region" description="Helical" evidence="10">
    <location>
        <begin position="394"/>
        <end position="413"/>
    </location>
</feature>
<organism evidence="11 12">
    <name type="scientific">Nitrincola tapanii</name>
    <dbReference type="NCBI Taxonomy" id="1708751"/>
    <lineage>
        <taxon>Bacteria</taxon>
        <taxon>Pseudomonadati</taxon>
        <taxon>Pseudomonadota</taxon>
        <taxon>Gammaproteobacteria</taxon>
        <taxon>Oceanospirillales</taxon>
        <taxon>Oceanospirillaceae</taxon>
        <taxon>Nitrincola</taxon>
    </lineage>
</organism>
<dbReference type="RefSeq" id="WP_149390126.1">
    <property type="nucleotide sequence ID" value="NZ_SMRS01000002.1"/>
</dbReference>
<evidence type="ECO:0000256" key="4">
    <source>
        <dbReference type="ARBA" id="ARBA00022475"/>
    </source>
</evidence>
<evidence type="ECO:0000256" key="8">
    <source>
        <dbReference type="ARBA" id="ARBA00023136"/>
    </source>
</evidence>
<feature type="transmembrane region" description="Helical" evidence="10">
    <location>
        <begin position="282"/>
        <end position="303"/>
    </location>
</feature>
<dbReference type="NCBIfam" id="TIGR00797">
    <property type="entry name" value="matE"/>
    <property type="match status" value="1"/>
</dbReference>
<feature type="transmembrane region" description="Helical" evidence="10">
    <location>
        <begin position="134"/>
        <end position="153"/>
    </location>
</feature>
<feature type="transmembrane region" description="Helical" evidence="10">
    <location>
        <begin position="64"/>
        <end position="83"/>
    </location>
</feature>
<evidence type="ECO:0000313" key="12">
    <source>
        <dbReference type="Proteomes" id="UP000325302"/>
    </source>
</evidence>
<evidence type="ECO:0000256" key="6">
    <source>
        <dbReference type="ARBA" id="ARBA00022989"/>
    </source>
</evidence>
<dbReference type="GO" id="GO:0006811">
    <property type="term" value="P:monoatomic ion transport"/>
    <property type="evidence" value="ECO:0007669"/>
    <property type="project" value="UniProtKB-KW"/>
</dbReference>
<dbReference type="GO" id="GO:0015297">
    <property type="term" value="F:antiporter activity"/>
    <property type="evidence" value="ECO:0007669"/>
    <property type="project" value="UniProtKB-KW"/>
</dbReference>
<feature type="transmembrane region" description="Helical" evidence="10">
    <location>
        <begin position="95"/>
        <end position="114"/>
    </location>
</feature>
<comment type="caution">
    <text evidence="11">The sequence shown here is derived from an EMBL/GenBank/DDBJ whole genome shotgun (WGS) entry which is preliminary data.</text>
</comment>
<dbReference type="CDD" id="cd13131">
    <property type="entry name" value="MATE_NorM_like"/>
    <property type="match status" value="1"/>
</dbReference>
<dbReference type="InterPro" id="IPR050222">
    <property type="entry name" value="MATE_MdtK"/>
</dbReference>
<dbReference type="PANTHER" id="PTHR43298:SF2">
    <property type="entry name" value="FMN_FAD EXPORTER YEEO-RELATED"/>
    <property type="match status" value="1"/>
</dbReference>
<comment type="subcellular location">
    <subcellularLocation>
        <location evidence="1">Cell inner membrane</location>
        <topology evidence="1">Multi-pass membrane protein</topology>
    </subcellularLocation>
</comment>
<keyword evidence="8 10" id="KW-0472">Membrane</keyword>
<sequence>MSTYRFYLQHKHAEAKQLLHLAWPIMIAQLAQNTMGFVDTLMAARAGTEDLAAIALGSSLWLPLFLALAGILMATTPLVAQAVGKADTQSSVDTFHQGLWIAFILGLFALVLLHNSQPLLTLLALEPGLEAKTLGYLKAISWGFPALLLLQVIRGFSEGYGRTRALMKIALLGLACNIPLNYVLIFGKFGFPELGGVGCGWASAIVMWIMLFTGILYIHHSRLFQPLKLWCAWQKPHLQKLWQFVRLGFPIGVALLIEASMFCVIALLIAPQGELIIASHQVTLSFTGLVFMIPLSIAMAMTIRVGQLIGAGELAAARFSAFTGIHLTLVTALMTASLMFTQSLAIARLYTSDMEILLLASQLLGIAALFQFSDALQVSAAGALRGYKDTARPLLLVFIAFWVIGLPIGYILGMTDLLLPRLSAAGFWYGLLIGLSLGAVMLLTRLNRVSRHALST</sequence>
<dbReference type="Pfam" id="PF01554">
    <property type="entry name" value="MatE"/>
    <property type="match status" value="2"/>
</dbReference>
<evidence type="ECO:0000313" key="11">
    <source>
        <dbReference type="EMBL" id="KAA0875822.1"/>
    </source>
</evidence>
<dbReference type="PANTHER" id="PTHR43298">
    <property type="entry name" value="MULTIDRUG RESISTANCE PROTEIN NORM-RELATED"/>
    <property type="match status" value="1"/>
</dbReference>
<feature type="transmembrane region" description="Helical" evidence="10">
    <location>
        <begin position="356"/>
        <end position="373"/>
    </location>
</feature>
<keyword evidence="2" id="KW-0813">Transport</keyword>
<keyword evidence="12" id="KW-1185">Reference proteome</keyword>
<dbReference type="InterPro" id="IPR048279">
    <property type="entry name" value="MdtK-like"/>
</dbReference>
<keyword evidence="7" id="KW-0406">Ion transport</keyword>
<evidence type="ECO:0000256" key="5">
    <source>
        <dbReference type="ARBA" id="ARBA00022692"/>
    </source>
</evidence>
<evidence type="ECO:0000256" key="9">
    <source>
        <dbReference type="ARBA" id="ARBA00031636"/>
    </source>
</evidence>
<dbReference type="AlphaFoldDB" id="A0A5A9W594"/>
<dbReference type="GO" id="GO:0042910">
    <property type="term" value="F:xenobiotic transmembrane transporter activity"/>
    <property type="evidence" value="ECO:0007669"/>
    <property type="project" value="InterPro"/>
</dbReference>
<keyword evidence="5 10" id="KW-0812">Transmembrane</keyword>
<feature type="transmembrane region" description="Helical" evidence="10">
    <location>
        <begin position="244"/>
        <end position="270"/>
    </location>
</feature>
<evidence type="ECO:0000256" key="3">
    <source>
        <dbReference type="ARBA" id="ARBA00022449"/>
    </source>
</evidence>
<feature type="transmembrane region" description="Helical" evidence="10">
    <location>
        <begin position="21"/>
        <end position="44"/>
    </location>
</feature>
<dbReference type="PIRSF" id="PIRSF006603">
    <property type="entry name" value="DinF"/>
    <property type="match status" value="1"/>
</dbReference>
<proteinExistence type="predicted"/>
<feature type="transmembrane region" description="Helical" evidence="10">
    <location>
        <begin position="165"/>
        <end position="189"/>
    </location>
</feature>
<name>A0A5A9W594_9GAMM</name>